<accession>A0AAW5N7S3</accession>
<name>A0AAW5N7S3_9BACT</name>
<evidence type="ECO:0000313" key="1">
    <source>
        <dbReference type="EMBL" id="MCR8873189.1"/>
    </source>
</evidence>
<comment type="caution">
    <text evidence="1">The sequence shown here is derived from an EMBL/GenBank/DDBJ whole genome shotgun (WGS) entry which is preliminary data.</text>
</comment>
<dbReference type="PROSITE" id="PS51257">
    <property type="entry name" value="PROKAR_LIPOPROTEIN"/>
    <property type="match status" value="1"/>
</dbReference>
<organism evidence="1 2">
    <name type="scientific">Phocaeicola barnesiae</name>
    <dbReference type="NCBI Taxonomy" id="376804"/>
    <lineage>
        <taxon>Bacteria</taxon>
        <taxon>Pseudomonadati</taxon>
        <taxon>Bacteroidota</taxon>
        <taxon>Bacteroidia</taxon>
        <taxon>Bacteroidales</taxon>
        <taxon>Bacteroidaceae</taxon>
        <taxon>Phocaeicola</taxon>
    </lineage>
</organism>
<proteinExistence type="predicted"/>
<keyword evidence="2" id="KW-1185">Reference proteome</keyword>
<sequence>MKVLAYFFCIISFLLFSCSSNKQKEKNDVRTEIDFSQSRSFNEIMDDKIRNDEESQTIIKGIVDACRFTKEDTIRAFSNLLEEAIIDANDLINFSEDDEFAANKFIQKVRFSYFFSSGNSNLGKSHDGVLFIKGRVDDIKELVHGCRITVSDSNTNSFGKLIFYTSFIDEGLYKTQKGDILYFAAVPLCIDNGNIIFDVALSSLDFYTLTYQIVMIVDEVNELLKNTEYSVPSDDFKKDLIRNVARFFYVEYKDRDFNINPINCSYVWCKNWFGI</sequence>
<dbReference type="EMBL" id="JANRHJ010000003">
    <property type="protein sequence ID" value="MCR8873189.1"/>
    <property type="molecule type" value="Genomic_DNA"/>
</dbReference>
<reference evidence="1 2" key="1">
    <citation type="submission" date="2022-08" db="EMBL/GenBank/DDBJ databases">
        <authorList>
            <person name="Zeman M."/>
            <person name="Kubasova T."/>
        </authorList>
    </citation>
    <scope>NUCLEOTIDE SEQUENCE [LARGE SCALE GENOMIC DNA]</scope>
    <source>
        <strain evidence="1 2">ET62</strain>
    </source>
</reference>
<evidence type="ECO:0000313" key="2">
    <source>
        <dbReference type="Proteomes" id="UP001204579"/>
    </source>
</evidence>
<dbReference type="AlphaFoldDB" id="A0AAW5N7S3"/>
<gene>
    <name evidence="1" type="ORF">NW209_03980</name>
</gene>
<evidence type="ECO:0008006" key="3">
    <source>
        <dbReference type="Google" id="ProtNLM"/>
    </source>
</evidence>
<dbReference type="Proteomes" id="UP001204579">
    <property type="component" value="Unassembled WGS sequence"/>
</dbReference>
<protein>
    <recommendedName>
        <fullName evidence="3">Lipoprotein</fullName>
    </recommendedName>
</protein>
<dbReference type="RefSeq" id="WP_258335463.1">
    <property type="nucleotide sequence ID" value="NZ_JANRHJ010000003.1"/>
</dbReference>